<dbReference type="CDD" id="cd04301">
    <property type="entry name" value="NAT_SF"/>
    <property type="match status" value="1"/>
</dbReference>
<keyword evidence="3" id="KW-1185">Reference proteome</keyword>
<gene>
    <name evidence="2" type="ORF">K432DRAFT_326402</name>
</gene>
<proteinExistence type="predicted"/>
<dbReference type="OrthoDB" id="2115692at2759"/>
<feature type="domain" description="N-acetyltransferase" evidence="1">
    <location>
        <begin position="61"/>
        <end position="229"/>
    </location>
</feature>
<evidence type="ECO:0000313" key="3">
    <source>
        <dbReference type="Proteomes" id="UP000250266"/>
    </source>
</evidence>
<dbReference type="GO" id="GO:0016747">
    <property type="term" value="F:acyltransferase activity, transferring groups other than amino-acyl groups"/>
    <property type="evidence" value="ECO:0007669"/>
    <property type="project" value="InterPro"/>
</dbReference>
<evidence type="ECO:0000313" key="2">
    <source>
        <dbReference type="EMBL" id="OCK81366.1"/>
    </source>
</evidence>
<accession>A0A8E2ECC1</accession>
<dbReference type="AlphaFoldDB" id="A0A8E2ECC1"/>
<dbReference type="EMBL" id="KV744923">
    <property type="protein sequence ID" value="OCK81366.1"/>
    <property type="molecule type" value="Genomic_DNA"/>
</dbReference>
<protein>
    <recommendedName>
        <fullName evidence="1">N-acetyltransferase domain-containing protein</fullName>
    </recommendedName>
</protein>
<dbReference type="Pfam" id="PF13508">
    <property type="entry name" value="Acetyltransf_7"/>
    <property type="match status" value="1"/>
</dbReference>
<dbReference type="InterPro" id="IPR016181">
    <property type="entry name" value="Acyl_CoA_acyltransferase"/>
</dbReference>
<dbReference type="PROSITE" id="PS51186">
    <property type="entry name" value="GNAT"/>
    <property type="match status" value="1"/>
</dbReference>
<feature type="non-terminal residue" evidence="2">
    <location>
        <position position="229"/>
    </location>
</feature>
<dbReference type="PANTHER" id="PTHR42791:SF16">
    <property type="entry name" value="N-ACETYLTRANSFERASE DOMAIN-CONTAINING PROTEIN"/>
    <property type="match status" value="1"/>
</dbReference>
<evidence type="ECO:0000259" key="1">
    <source>
        <dbReference type="PROSITE" id="PS51186"/>
    </source>
</evidence>
<organism evidence="2 3">
    <name type="scientific">Lepidopterella palustris CBS 459.81</name>
    <dbReference type="NCBI Taxonomy" id="1314670"/>
    <lineage>
        <taxon>Eukaryota</taxon>
        <taxon>Fungi</taxon>
        <taxon>Dikarya</taxon>
        <taxon>Ascomycota</taxon>
        <taxon>Pezizomycotina</taxon>
        <taxon>Dothideomycetes</taxon>
        <taxon>Pleosporomycetidae</taxon>
        <taxon>Mytilinidiales</taxon>
        <taxon>Argynnaceae</taxon>
        <taxon>Lepidopterella</taxon>
    </lineage>
</organism>
<dbReference type="Proteomes" id="UP000250266">
    <property type="component" value="Unassembled WGS sequence"/>
</dbReference>
<dbReference type="PANTHER" id="PTHR42791">
    <property type="entry name" value="GNAT FAMILY ACETYLTRANSFERASE"/>
    <property type="match status" value="1"/>
</dbReference>
<reference evidence="2 3" key="1">
    <citation type="journal article" date="2016" name="Nat. Commun.">
        <title>Ectomycorrhizal ecology is imprinted in the genome of the dominant symbiotic fungus Cenococcum geophilum.</title>
        <authorList>
            <consortium name="DOE Joint Genome Institute"/>
            <person name="Peter M."/>
            <person name="Kohler A."/>
            <person name="Ohm R.A."/>
            <person name="Kuo A."/>
            <person name="Krutzmann J."/>
            <person name="Morin E."/>
            <person name="Arend M."/>
            <person name="Barry K.W."/>
            <person name="Binder M."/>
            <person name="Choi C."/>
            <person name="Clum A."/>
            <person name="Copeland A."/>
            <person name="Grisel N."/>
            <person name="Haridas S."/>
            <person name="Kipfer T."/>
            <person name="LaButti K."/>
            <person name="Lindquist E."/>
            <person name="Lipzen A."/>
            <person name="Maire R."/>
            <person name="Meier B."/>
            <person name="Mihaltcheva S."/>
            <person name="Molinier V."/>
            <person name="Murat C."/>
            <person name="Poggeler S."/>
            <person name="Quandt C.A."/>
            <person name="Sperisen C."/>
            <person name="Tritt A."/>
            <person name="Tisserant E."/>
            <person name="Crous P.W."/>
            <person name="Henrissat B."/>
            <person name="Nehls U."/>
            <person name="Egli S."/>
            <person name="Spatafora J.W."/>
            <person name="Grigoriev I.V."/>
            <person name="Martin F.M."/>
        </authorList>
    </citation>
    <scope>NUCLEOTIDE SEQUENCE [LARGE SCALE GENOMIC DNA]</scope>
    <source>
        <strain evidence="2 3">CBS 459.81</strain>
    </source>
</reference>
<dbReference type="SUPFAM" id="SSF55729">
    <property type="entry name" value="Acyl-CoA N-acyltransferases (Nat)"/>
    <property type="match status" value="1"/>
</dbReference>
<sequence length="229" mass="25768">MEVSIRQAHISDHAAIAFVCGAAFFNEDLFGRVMHPHRHTYPNDVNLFWLRRLRSQWWDWKNYFLVATVRNDMGREEVVGVAVWQRQGEGGKALEGRGFGFGLLAKLLTTLYSYLSTYTHPNRAADPSKTNLLDAAIPFSKHHWSGPRAENWYLDLLATHPAHQRRGIGKQLVAWGIGKAEKGKVYISVMSSAGNEGWYLRQGFEEIVGWATEGEGNPLKGVEGGAILF</sequence>
<name>A0A8E2ECC1_9PEZI</name>
<dbReference type="InterPro" id="IPR052523">
    <property type="entry name" value="Trichothecene_AcTrans"/>
</dbReference>
<dbReference type="Gene3D" id="3.40.630.30">
    <property type="match status" value="1"/>
</dbReference>
<dbReference type="InterPro" id="IPR000182">
    <property type="entry name" value="GNAT_dom"/>
</dbReference>